<keyword evidence="2" id="KW-1185">Reference proteome</keyword>
<name>A0A0M3I190_ASCLU</name>
<proteinExistence type="predicted"/>
<evidence type="ECO:0000256" key="1">
    <source>
        <dbReference type="SAM" id="Phobius"/>
    </source>
</evidence>
<protein>
    <submittedName>
        <fullName evidence="3">24 kDa family member</fullName>
    </submittedName>
</protein>
<reference evidence="3" key="1">
    <citation type="submission" date="2017-02" db="UniProtKB">
        <authorList>
            <consortium name="WormBaseParasite"/>
        </authorList>
    </citation>
    <scope>IDENTIFICATION</scope>
</reference>
<feature type="transmembrane region" description="Helical" evidence="1">
    <location>
        <begin position="291"/>
        <end position="312"/>
    </location>
</feature>
<dbReference type="Proteomes" id="UP000036681">
    <property type="component" value="Unplaced"/>
</dbReference>
<dbReference type="PANTHER" id="PTHR37431:SF1">
    <property type="entry name" value="DUF725 DOMAIN-CONTAINING PROTEIN"/>
    <property type="match status" value="1"/>
</dbReference>
<sequence>MLHTWLSHSYTQSDMHCRHYIYCSAFLICLSELSYSQYTHTMQQQPTPSTATNFYDQTLYTTHAPYSNPYSNYFGDQGTYGSEVTNHYLTTGTSYTTSNPYMQVISGCDITVQQKLASCAQQLTSLGVFGGTGNQMREMTLSSLKQQPSDFLFQICNAYNRFNQCIGGNAIKQSCYALESLKLRYAVPDAALDFICGQGFNSMLSNWQCLIQSISRSEVNECDSRLSQNTIASQLSSRALTERPNAVCSTLQSYADCIRGPIENSCGNEVSNTAMMIIERQARVISPFCTLAAGAIVPSLLLVTASFLITFASRFNL</sequence>
<dbReference type="AlphaFoldDB" id="A0A0M3I190"/>
<evidence type="ECO:0000313" key="3">
    <source>
        <dbReference type="WBParaSite" id="ALUE_0001001301-mRNA-1"/>
    </source>
</evidence>
<dbReference type="WBParaSite" id="ALUE_0001001301-mRNA-1">
    <property type="protein sequence ID" value="ALUE_0001001301-mRNA-1"/>
    <property type="gene ID" value="ALUE_0001001301"/>
</dbReference>
<dbReference type="PANTHER" id="PTHR37431">
    <property type="entry name" value="PROTEIN CBG06927"/>
    <property type="match status" value="1"/>
</dbReference>
<keyword evidence="1" id="KW-1133">Transmembrane helix</keyword>
<keyword evidence="1" id="KW-0472">Membrane</keyword>
<evidence type="ECO:0000313" key="2">
    <source>
        <dbReference type="Proteomes" id="UP000036681"/>
    </source>
</evidence>
<accession>A0A0M3I190</accession>
<organism evidence="2 3">
    <name type="scientific">Ascaris lumbricoides</name>
    <name type="common">Giant roundworm</name>
    <dbReference type="NCBI Taxonomy" id="6252"/>
    <lineage>
        <taxon>Eukaryota</taxon>
        <taxon>Metazoa</taxon>
        <taxon>Ecdysozoa</taxon>
        <taxon>Nematoda</taxon>
        <taxon>Chromadorea</taxon>
        <taxon>Rhabditida</taxon>
        <taxon>Spirurina</taxon>
        <taxon>Ascaridomorpha</taxon>
        <taxon>Ascaridoidea</taxon>
        <taxon>Ascarididae</taxon>
        <taxon>Ascaris</taxon>
    </lineage>
</organism>
<keyword evidence="1" id="KW-0812">Transmembrane</keyword>